<evidence type="ECO:0000313" key="2">
    <source>
        <dbReference type="Proteomes" id="UP000054937"/>
    </source>
</evidence>
<accession>A0A0V0R0H8</accession>
<keyword evidence="2" id="KW-1185">Reference proteome</keyword>
<dbReference type="InParanoid" id="A0A0V0R0H8"/>
<organism evidence="1 2">
    <name type="scientific">Pseudocohnilembus persalinus</name>
    <name type="common">Ciliate</name>
    <dbReference type="NCBI Taxonomy" id="266149"/>
    <lineage>
        <taxon>Eukaryota</taxon>
        <taxon>Sar</taxon>
        <taxon>Alveolata</taxon>
        <taxon>Ciliophora</taxon>
        <taxon>Intramacronucleata</taxon>
        <taxon>Oligohymenophorea</taxon>
        <taxon>Scuticociliatia</taxon>
        <taxon>Philasterida</taxon>
        <taxon>Pseudocohnilembidae</taxon>
        <taxon>Pseudocohnilembus</taxon>
    </lineage>
</organism>
<evidence type="ECO:0000313" key="1">
    <source>
        <dbReference type="EMBL" id="KRX08034.1"/>
    </source>
</evidence>
<sequence length="381" mass="45581">MEYQEIIKNYDFPHCDKHKTQKIERICLNQKCPNNFEILCQQCLENCSEDFHNHSIKFLPKLKQILLQLCKQIFENPQGGENDFDSQNLEIQNQKFNFNNNENESQALLRLQSINQQMSESQNNDNLGLKIVEIGEKLVILGQELSKMVLNYDKNAIKKWQKSNFKKVSDMVIEILENEGNIQILTNNFKTLQFHCYIQNEPLINEVQPYQNNKNDSIKSQQNLPYLRIKKFNLYFDVDDFQQELQQLQEQKMFLQERILTQVFEYLQNDDNQQQNDENKINERENIDQKPTYLQKSQQKQYIQQQFLKKRNLTVEEFNEAKQQLWKKCLNIVYNKCLRYPGFGDQSCLVMYNQPGYCKNCSIILDVYNETINQIKMKVKE</sequence>
<reference evidence="1 2" key="1">
    <citation type="journal article" date="2015" name="Sci. Rep.">
        <title>Genome of the facultative scuticociliatosis pathogen Pseudocohnilembus persalinus provides insight into its virulence through horizontal gene transfer.</title>
        <authorList>
            <person name="Xiong J."/>
            <person name="Wang G."/>
            <person name="Cheng J."/>
            <person name="Tian M."/>
            <person name="Pan X."/>
            <person name="Warren A."/>
            <person name="Jiang C."/>
            <person name="Yuan D."/>
            <person name="Miao W."/>
        </authorList>
    </citation>
    <scope>NUCLEOTIDE SEQUENCE [LARGE SCALE GENOMIC DNA]</scope>
    <source>
        <strain evidence="1">36N120E</strain>
    </source>
</reference>
<dbReference type="Proteomes" id="UP000054937">
    <property type="component" value="Unassembled WGS sequence"/>
</dbReference>
<proteinExistence type="predicted"/>
<gene>
    <name evidence="1" type="ORF">PPERSA_06212</name>
</gene>
<comment type="caution">
    <text evidence="1">The sequence shown here is derived from an EMBL/GenBank/DDBJ whole genome shotgun (WGS) entry which is preliminary data.</text>
</comment>
<protein>
    <submittedName>
        <fullName evidence="1">Uncharacterized protein</fullName>
    </submittedName>
</protein>
<dbReference type="AlphaFoldDB" id="A0A0V0R0H8"/>
<name>A0A0V0R0H8_PSEPJ</name>
<dbReference type="EMBL" id="LDAU01000076">
    <property type="protein sequence ID" value="KRX08034.1"/>
    <property type="molecule type" value="Genomic_DNA"/>
</dbReference>